<proteinExistence type="predicted"/>
<dbReference type="Proteomes" id="UP000289238">
    <property type="component" value="Unassembled WGS sequence"/>
</dbReference>
<dbReference type="GO" id="GO:0005975">
    <property type="term" value="P:carbohydrate metabolic process"/>
    <property type="evidence" value="ECO:0007669"/>
    <property type="project" value="InterPro"/>
</dbReference>
<protein>
    <submittedName>
        <fullName evidence="2">Glycogen debranching enzyme</fullName>
    </submittedName>
</protein>
<dbReference type="InterPro" id="IPR008979">
    <property type="entry name" value="Galactose-bd-like_sf"/>
</dbReference>
<dbReference type="InterPro" id="IPR008928">
    <property type="entry name" value="6-hairpin_glycosidase_sf"/>
</dbReference>
<dbReference type="SUPFAM" id="SSF49785">
    <property type="entry name" value="Galactose-binding domain-like"/>
    <property type="match status" value="1"/>
</dbReference>
<sequence length="878" mass="99847">MSTKPFSKKSEQKIYECDAFSIYKDKIIQGQYSANAESRKHLSSNYNSKASENYSRLLVFKFSINQKDNELPIGDDHWIIVDTEKESPLFTFGKRSDSKPEYCSGYLPVNYEYTFLLDVSPVLDAFKKKGYYTTFDGTRIAKADFNGFYIAGESKPLTWDFVNLEERGLKMQPTSTPHIYSITLLLNPFNDAQYERKHWKLSEDISDKPKYQSDQILVDTLYNLSLEEALKNIEPDNTLRTGAKWSGVWTRDVSYSIILALAYLEPEASKTSLRRKVRNKRIVQDTGSGGAWPVSSDRTTWVIAAWELFKVTGDTKWIDEIYPIIKNTLDDDFKTLYNPQTGLYGGESSFLDWREQTYPKWMSNADIYASQNLGTNAVHCKALSIFVEISKLKGKEYQSYEERAIKIKKAINSNLWLKFKGYYGHCLYGKNDFLLSPFFEALGESLTLLFDIADTKRAKSILSKAPLTPFGTTCIYPQLPGIPPYHNNGIWPFVQAYWNLAAAKYKNEAVLNHGLASMYRSAGLFLSNYENMVAENGDFAGTEINSHRMLWSIAGNLAMVFRVFLGMHFEVDGLYFNPVIPKAYSGTRELSNFQYRKATVDITVIGYGSKIKSVTLNDKKVTKAFLANNASGKQNLLIELNNTEFNDSKINKVENAFAPAPVHAHITASGIQWQPVKNCSHYLIYKNGKFLKSTTKTKFDTTESSYGNYQISAYNFDKMEGFASEPIILSSAEKILQLEDYAEMSDLNYTNYTGAGFVEISTKINRKIKIPIFLQKAGRYILDFRYSNGSGPWNTGNSCAIRSLKVNKNYCGVIVFPQRGTDEWSDWGYSNSVVIELNKGENTLSLQLDAFNKNMNGQINTAMLDTMRLRLIENLDNK</sequence>
<dbReference type="RefSeq" id="WP_128757135.1">
    <property type="nucleotide sequence ID" value="NZ_QOVM01000002.1"/>
</dbReference>
<dbReference type="EMBL" id="QOVM01000002">
    <property type="protein sequence ID" value="RXG23622.1"/>
    <property type="molecule type" value="Genomic_DNA"/>
</dbReference>
<evidence type="ECO:0000259" key="1">
    <source>
        <dbReference type="Pfam" id="PF17389"/>
    </source>
</evidence>
<dbReference type="Gene3D" id="1.50.10.10">
    <property type="match status" value="1"/>
</dbReference>
<dbReference type="Pfam" id="PF17389">
    <property type="entry name" value="Bac_rhamnosid6H"/>
    <property type="match status" value="1"/>
</dbReference>
<keyword evidence="3" id="KW-1185">Reference proteome</keyword>
<evidence type="ECO:0000313" key="3">
    <source>
        <dbReference type="Proteomes" id="UP000289238"/>
    </source>
</evidence>
<comment type="caution">
    <text evidence="2">The sequence shown here is derived from an EMBL/GenBank/DDBJ whole genome shotgun (WGS) entry which is preliminary data.</text>
</comment>
<gene>
    <name evidence="2" type="ORF">DSM00_1237</name>
</gene>
<dbReference type="OrthoDB" id="49490at2"/>
<dbReference type="InterPro" id="IPR035396">
    <property type="entry name" value="Bac_rhamnosid6H"/>
</dbReference>
<evidence type="ECO:0000313" key="2">
    <source>
        <dbReference type="EMBL" id="RXG23622.1"/>
    </source>
</evidence>
<organism evidence="2 3">
    <name type="scientific">Leeuwenhoekiella aequorea</name>
    <dbReference type="NCBI Taxonomy" id="283736"/>
    <lineage>
        <taxon>Bacteria</taxon>
        <taxon>Pseudomonadati</taxon>
        <taxon>Bacteroidota</taxon>
        <taxon>Flavobacteriia</taxon>
        <taxon>Flavobacteriales</taxon>
        <taxon>Flavobacteriaceae</taxon>
        <taxon>Leeuwenhoekiella</taxon>
    </lineage>
</organism>
<dbReference type="AlphaFoldDB" id="A0A4V1KR44"/>
<reference evidence="2 3" key="1">
    <citation type="submission" date="2018-07" db="EMBL/GenBank/DDBJ databases">
        <title>Leeuwenhoekiella genomics.</title>
        <authorList>
            <person name="Tahon G."/>
            <person name="Willems A."/>
        </authorList>
    </citation>
    <scope>NUCLEOTIDE SEQUENCE [LARGE SCALE GENOMIC DNA]</scope>
    <source>
        <strain evidence="2 3">LMG 22550</strain>
    </source>
</reference>
<dbReference type="Gene3D" id="2.60.420.10">
    <property type="entry name" value="Maltose phosphorylase, domain 3"/>
    <property type="match status" value="1"/>
</dbReference>
<dbReference type="Gene3D" id="2.60.120.260">
    <property type="entry name" value="Galactose-binding domain-like"/>
    <property type="match status" value="1"/>
</dbReference>
<dbReference type="InterPro" id="IPR012341">
    <property type="entry name" value="6hp_glycosidase-like_sf"/>
</dbReference>
<feature type="domain" description="Alpha-L-rhamnosidase six-hairpin glycosidase" evidence="1">
    <location>
        <begin position="299"/>
        <end position="426"/>
    </location>
</feature>
<name>A0A4V1KR44_9FLAO</name>
<dbReference type="SUPFAM" id="SSF48208">
    <property type="entry name" value="Six-hairpin glycosidases"/>
    <property type="match status" value="1"/>
</dbReference>
<accession>A0A4V1KR44</accession>